<dbReference type="OrthoDB" id="9803010at2"/>
<accession>A0A1M5DP55</accession>
<reference evidence="3 4" key="1">
    <citation type="submission" date="2016-11" db="EMBL/GenBank/DDBJ databases">
        <authorList>
            <person name="Jaros S."/>
            <person name="Januszkiewicz K."/>
            <person name="Wedrychowicz H."/>
        </authorList>
    </citation>
    <scope>NUCLEOTIDE SEQUENCE [LARGE SCALE GENOMIC DNA]</scope>
    <source>
        <strain evidence="3 4">DSM 19980</strain>
    </source>
</reference>
<evidence type="ECO:0000313" key="3">
    <source>
        <dbReference type="EMBL" id="SHF68552.1"/>
    </source>
</evidence>
<dbReference type="Proteomes" id="UP000184346">
    <property type="component" value="Unassembled WGS sequence"/>
</dbReference>
<keyword evidence="1" id="KW-0520">NAD</keyword>
<evidence type="ECO:0000256" key="1">
    <source>
        <dbReference type="ARBA" id="ARBA00023027"/>
    </source>
</evidence>
<proteinExistence type="predicted"/>
<dbReference type="STRING" id="1121942.SAMN02745148_03294"/>
<dbReference type="InterPro" id="IPR036291">
    <property type="entry name" value="NAD(P)-bd_dom_sf"/>
</dbReference>
<evidence type="ECO:0000313" key="4">
    <source>
        <dbReference type="Proteomes" id="UP000184346"/>
    </source>
</evidence>
<dbReference type="Gene3D" id="3.40.50.720">
    <property type="entry name" value="NAD(P)-binding Rossmann-like Domain"/>
    <property type="match status" value="1"/>
</dbReference>
<evidence type="ECO:0000259" key="2">
    <source>
        <dbReference type="Pfam" id="PF01370"/>
    </source>
</evidence>
<gene>
    <name evidence="3" type="ORF">SAMN02745148_03294</name>
</gene>
<feature type="domain" description="NAD-dependent epimerase/dehydratase" evidence="2">
    <location>
        <begin position="3"/>
        <end position="238"/>
    </location>
</feature>
<dbReference type="Pfam" id="PF01370">
    <property type="entry name" value="Epimerase"/>
    <property type="match status" value="1"/>
</dbReference>
<dbReference type="SUPFAM" id="SSF51735">
    <property type="entry name" value="NAD(P)-binding Rossmann-fold domains"/>
    <property type="match status" value="1"/>
</dbReference>
<keyword evidence="4" id="KW-1185">Reference proteome</keyword>
<dbReference type="RefSeq" id="WP_072824841.1">
    <property type="nucleotide sequence ID" value="NZ_FQUJ01000018.1"/>
</dbReference>
<dbReference type="InterPro" id="IPR001509">
    <property type="entry name" value="Epimerase_deHydtase"/>
</dbReference>
<name>A0A1M5DP55_9GAMM</name>
<dbReference type="PRINTS" id="PR01713">
    <property type="entry name" value="NUCEPIMERASE"/>
</dbReference>
<sequence>MRVLITGMAGFIGHALARRLARNHGHEIVGIDNLNDYYDVAIKQARLNDLADFDNVRFQRLDLTDEAGMQRLFAGPRFDCVVHLAAQAGVRYSLDHPQVYGQSNLIGHLNVLEGCRRQRVGHLVYASSSSVYGLNARAPFSVEDSVDQPVSLYAATKKSNELMAHAYSHLYGLPTTGLRFFTVYGPWGRPDMALFKFTRNILDGKPIELYNQGVMSRDFTYIDDITESIVRIMDLAPEPETSDNTPYRLYNIGHGSPVNLVELVRTLEEATGLEARCDYLPMQPGDMQHTWADAEPLFAATGFRPSIEVAEGVRRFVAWYRRYHDGIAVSSDARQSSSRLG</sequence>
<dbReference type="EMBL" id="FQUJ01000018">
    <property type="protein sequence ID" value="SHF68552.1"/>
    <property type="molecule type" value="Genomic_DNA"/>
</dbReference>
<protein>
    <submittedName>
        <fullName evidence="3">UDP-glucuronate 4-epimerase</fullName>
    </submittedName>
</protein>
<dbReference type="AlphaFoldDB" id="A0A1M5DP55"/>
<organism evidence="3 4">
    <name type="scientific">Modicisalibacter ilicicola DSM 19980</name>
    <dbReference type="NCBI Taxonomy" id="1121942"/>
    <lineage>
        <taxon>Bacteria</taxon>
        <taxon>Pseudomonadati</taxon>
        <taxon>Pseudomonadota</taxon>
        <taxon>Gammaproteobacteria</taxon>
        <taxon>Oceanospirillales</taxon>
        <taxon>Halomonadaceae</taxon>
        <taxon>Modicisalibacter</taxon>
    </lineage>
</organism>
<dbReference type="PANTHER" id="PTHR43574">
    <property type="entry name" value="EPIMERASE-RELATED"/>
    <property type="match status" value="1"/>
</dbReference>